<sequence>MLGNTHNNHQRERKNLINMLNSNVAGLIIEPTQSALDNPNMDLYQEIKDDGIPVLFINASYPNLDFRRSRPMTRMLNSA</sequence>
<name>A0A2S3U9V6_LACPN</name>
<dbReference type="Gene3D" id="3.40.50.2300">
    <property type="match status" value="1"/>
</dbReference>
<organism evidence="1 2">
    <name type="scientific">Lactiplantibacillus plantarum subsp. plantarum</name>
    <dbReference type="NCBI Taxonomy" id="337330"/>
    <lineage>
        <taxon>Bacteria</taxon>
        <taxon>Bacillati</taxon>
        <taxon>Bacillota</taxon>
        <taxon>Bacilli</taxon>
        <taxon>Lactobacillales</taxon>
        <taxon>Lactobacillaceae</taxon>
        <taxon>Lactiplantibacillus</taxon>
    </lineage>
</organism>
<proteinExistence type="predicted"/>
<gene>
    <name evidence="1" type="ORF">S101258_00120</name>
</gene>
<dbReference type="SUPFAM" id="SSF53822">
    <property type="entry name" value="Periplasmic binding protein-like I"/>
    <property type="match status" value="1"/>
</dbReference>
<dbReference type="InterPro" id="IPR028082">
    <property type="entry name" value="Peripla_BP_I"/>
</dbReference>
<comment type="caution">
    <text evidence="1">The sequence shown here is derived from an EMBL/GenBank/DDBJ whole genome shotgun (WGS) entry which is preliminary data.</text>
</comment>
<accession>A0A2S3U9V6</accession>
<reference evidence="1 2" key="1">
    <citation type="submission" date="2017-06" db="EMBL/GenBank/DDBJ databases">
        <title>Genome sequence of Lactobacillus plantarum subsp. plantarum strain SRCM101258.</title>
        <authorList>
            <person name="Cho S.H."/>
        </authorList>
    </citation>
    <scope>NUCLEOTIDE SEQUENCE [LARGE SCALE GENOMIC DNA]</scope>
    <source>
        <strain evidence="1 2">SRCM101258</strain>
    </source>
</reference>
<dbReference type="Proteomes" id="UP000236990">
    <property type="component" value="Unassembled WGS sequence"/>
</dbReference>
<evidence type="ECO:0000313" key="1">
    <source>
        <dbReference type="EMBL" id="POD89180.1"/>
    </source>
</evidence>
<evidence type="ECO:0000313" key="2">
    <source>
        <dbReference type="Proteomes" id="UP000236990"/>
    </source>
</evidence>
<protein>
    <submittedName>
        <fullName evidence="1">Arabinose metabolism transcriptional repressor</fullName>
    </submittedName>
</protein>
<dbReference type="EMBL" id="NKCZ01000037">
    <property type="protein sequence ID" value="POD89180.1"/>
    <property type="molecule type" value="Genomic_DNA"/>
</dbReference>
<dbReference type="AlphaFoldDB" id="A0A2S3U9V6"/>